<accession>A0ABY7WKH2</accession>
<protein>
    <recommendedName>
        <fullName evidence="3">MarR family transcriptional regulator</fullName>
    </recommendedName>
</protein>
<proteinExistence type="predicted"/>
<evidence type="ECO:0008006" key="3">
    <source>
        <dbReference type="Google" id="ProtNLM"/>
    </source>
</evidence>
<name>A0ABY7WKH2_9SPHI</name>
<dbReference type="EMBL" id="CP117880">
    <property type="protein sequence ID" value="WDF70087.1"/>
    <property type="molecule type" value="Genomic_DNA"/>
</dbReference>
<reference evidence="1 2" key="1">
    <citation type="submission" date="2023-02" db="EMBL/GenBank/DDBJ databases">
        <title>Genome sequence of Sphingobacterium sp. KACC 22765.</title>
        <authorList>
            <person name="Kim S."/>
            <person name="Heo J."/>
            <person name="Kwon S.-W."/>
        </authorList>
    </citation>
    <scope>NUCLEOTIDE SEQUENCE [LARGE SCALE GENOMIC DNA]</scope>
    <source>
        <strain evidence="1 2">KACC 22765</strain>
    </source>
</reference>
<keyword evidence="2" id="KW-1185">Reference proteome</keyword>
<gene>
    <name evidence="1" type="ORF">PQ465_06830</name>
</gene>
<sequence>MMKNKEKFYLALVDNNGKLNEIELGEKLGLDEHETSRIISALLAEHKIRFEEYRQANYVASKRVNDNRKS</sequence>
<evidence type="ECO:0000313" key="1">
    <source>
        <dbReference type="EMBL" id="WDF70087.1"/>
    </source>
</evidence>
<dbReference type="RefSeq" id="WP_274268794.1">
    <property type="nucleotide sequence ID" value="NZ_CP117880.1"/>
</dbReference>
<dbReference type="Proteomes" id="UP001221558">
    <property type="component" value="Chromosome"/>
</dbReference>
<organism evidence="1 2">
    <name type="scientific">Sphingobacterium oryzagri</name>
    <dbReference type="NCBI Taxonomy" id="3025669"/>
    <lineage>
        <taxon>Bacteria</taxon>
        <taxon>Pseudomonadati</taxon>
        <taxon>Bacteroidota</taxon>
        <taxon>Sphingobacteriia</taxon>
        <taxon>Sphingobacteriales</taxon>
        <taxon>Sphingobacteriaceae</taxon>
        <taxon>Sphingobacterium</taxon>
    </lineage>
</organism>
<evidence type="ECO:0000313" key="2">
    <source>
        <dbReference type="Proteomes" id="UP001221558"/>
    </source>
</evidence>